<dbReference type="CDD" id="cd12148">
    <property type="entry name" value="fungal_TF_MHR"/>
    <property type="match status" value="1"/>
</dbReference>
<protein>
    <submittedName>
        <fullName evidence="1">Genomic scaffold, ProqFM164S01</fullName>
    </submittedName>
</protein>
<organism evidence="1 2">
    <name type="scientific">Penicillium roqueforti (strain FM164)</name>
    <dbReference type="NCBI Taxonomy" id="1365484"/>
    <lineage>
        <taxon>Eukaryota</taxon>
        <taxon>Fungi</taxon>
        <taxon>Dikarya</taxon>
        <taxon>Ascomycota</taxon>
        <taxon>Pezizomycotina</taxon>
        <taxon>Eurotiomycetes</taxon>
        <taxon>Eurotiomycetidae</taxon>
        <taxon>Eurotiales</taxon>
        <taxon>Aspergillaceae</taxon>
        <taxon>Penicillium</taxon>
    </lineage>
</organism>
<keyword evidence="2" id="KW-1185">Reference proteome</keyword>
<accession>W6PT51</accession>
<dbReference type="Proteomes" id="UP000030686">
    <property type="component" value="Unassembled WGS sequence"/>
</dbReference>
<dbReference type="InterPro" id="IPR053181">
    <property type="entry name" value="EcdB-like_regulator"/>
</dbReference>
<dbReference type="EMBL" id="HG792015">
    <property type="protein sequence ID" value="CDM26921.1"/>
    <property type="molecule type" value="Genomic_DNA"/>
</dbReference>
<reference evidence="1" key="1">
    <citation type="journal article" date="2014" name="Nat. Commun.">
        <title>Multiple recent horizontal transfers of a large genomic region in cheese making fungi.</title>
        <authorList>
            <person name="Cheeseman K."/>
            <person name="Ropars J."/>
            <person name="Renault P."/>
            <person name="Dupont J."/>
            <person name="Gouzy J."/>
            <person name="Branca A."/>
            <person name="Abraham A.L."/>
            <person name="Ceppi M."/>
            <person name="Conseiller E."/>
            <person name="Debuchy R."/>
            <person name="Malagnac F."/>
            <person name="Goarin A."/>
            <person name="Silar P."/>
            <person name="Lacoste S."/>
            <person name="Sallet E."/>
            <person name="Bensimon A."/>
            <person name="Giraud T."/>
            <person name="Brygoo Y."/>
        </authorList>
    </citation>
    <scope>NUCLEOTIDE SEQUENCE [LARGE SCALE GENOMIC DNA]</scope>
    <source>
        <strain evidence="1">FM164</strain>
    </source>
</reference>
<dbReference type="AlphaFoldDB" id="W6PT51"/>
<proteinExistence type="predicted"/>
<name>W6PT51_PENRF</name>
<dbReference type="OrthoDB" id="4685598at2759"/>
<evidence type="ECO:0000313" key="2">
    <source>
        <dbReference type="Proteomes" id="UP000030686"/>
    </source>
</evidence>
<sequence>MDLRGVFERREDDGEGEGVDHNEGEERQIARNYQGSSRPVDSWLALKRDGLWYFLEEIGLQRLLNRVSHIIYRKDSAYTLASLGPIVSELDFQLSRWYDRLPGPVQFPLALNPLSNSVQTVLGLRYNACHTIIYFPYILAVFENEQAGVGVAGDVWMLYSVN</sequence>
<evidence type="ECO:0000313" key="1">
    <source>
        <dbReference type="EMBL" id="CDM26921.1"/>
    </source>
</evidence>
<dbReference type="PANTHER" id="PTHR47785">
    <property type="entry name" value="ZN(II)2CYS6 TRANSCRIPTION FACTOR (EUROFUNG)-RELATED-RELATED"/>
    <property type="match status" value="1"/>
</dbReference>
<dbReference type="PANTHER" id="PTHR47785:SF2">
    <property type="entry name" value="ZN(II)2CYS6 TRANSCRIPTION FACTOR (EUROFUNG)"/>
    <property type="match status" value="1"/>
</dbReference>
<gene>
    <name evidence="1" type="ORF">PROQFM164_S01g000730</name>
</gene>
<dbReference type="STRING" id="1365484.W6PT51"/>